<evidence type="ECO:0000313" key="1">
    <source>
        <dbReference type="EMBL" id="WFE91582.1"/>
    </source>
</evidence>
<keyword evidence="2" id="KW-1185">Reference proteome</keyword>
<proteinExistence type="predicted"/>
<dbReference type="EMBL" id="CP120863">
    <property type="protein sequence ID" value="WFE91582.1"/>
    <property type="molecule type" value="Genomic_DNA"/>
</dbReference>
<dbReference type="Proteomes" id="UP001209803">
    <property type="component" value="Chromosome"/>
</dbReference>
<accession>A0ABY8F7Z1</accession>
<name>A0ABY8F7Z1_9HYPH</name>
<reference evidence="1 2" key="1">
    <citation type="submission" date="2023-03" db="EMBL/GenBank/DDBJ databases">
        <title>Roseibium porphyridii sp. nov. and Roseibium rhodosorbium sp. nov. isolated from marine algae, Porphyridium cruentum and Rhodosorus marinus, respectively.</title>
        <authorList>
            <person name="Lee M.W."/>
            <person name="Choi B.J."/>
            <person name="Lee J.K."/>
            <person name="Choi D.G."/>
            <person name="Baek J.H."/>
            <person name="Bayburt H."/>
            <person name="Kim J.M."/>
            <person name="Han D.M."/>
            <person name="Kim K.H."/>
            <person name="Jeon C.O."/>
        </authorList>
    </citation>
    <scope>NUCLEOTIDE SEQUENCE [LARGE SCALE GENOMIC DNA]</scope>
    <source>
        <strain evidence="1 2">KMA01</strain>
    </source>
</reference>
<dbReference type="RefSeq" id="WP_265684095.1">
    <property type="nucleotide sequence ID" value="NZ_CP120863.1"/>
</dbReference>
<organism evidence="1 2">
    <name type="scientific">Roseibium porphyridii</name>
    <dbReference type="NCBI Taxonomy" id="2866279"/>
    <lineage>
        <taxon>Bacteria</taxon>
        <taxon>Pseudomonadati</taxon>
        <taxon>Pseudomonadota</taxon>
        <taxon>Alphaproteobacteria</taxon>
        <taxon>Hyphomicrobiales</taxon>
        <taxon>Stappiaceae</taxon>
        <taxon>Roseibium</taxon>
    </lineage>
</organism>
<gene>
    <name evidence="1" type="ORF">K1718_09550</name>
</gene>
<evidence type="ECO:0000313" key="2">
    <source>
        <dbReference type="Proteomes" id="UP001209803"/>
    </source>
</evidence>
<sequence>MADIEDIAGWRDEYRDLEARWDDEWVAYLDQFVNQIRPKVHVSQVLHFIKVLLENEDTLAAMKEVAEWEKLMDARGPFRDDAPEMELYPKDAVVMMNEFWPWFCFKAGYPPVYAAFRLAGVDVASDILRGDLPGVQSPETRAFLLKRYAFILRAGEEGDLA</sequence>
<protein>
    <submittedName>
        <fullName evidence="1">Uncharacterized protein</fullName>
    </submittedName>
</protein>